<dbReference type="EMBL" id="FRDL01000005">
    <property type="protein sequence ID" value="SHN67963.1"/>
    <property type="molecule type" value="Genomic_DNA"/>
</dbReference>
<dbReference type="PROSITE" id="PS51257">
    <property type="entry name" value="PROKAR_LIPOPROTEIN"/>
    <property type="match status" value="1"/>
</dbReference>
<feature type="domain" description="Leucine-binding protein" evidence="6">
    <location>
        <begin position="56"/>
        <end position="389"/>
    </location>
</feature>
<dbReference type="PANTHER" id="PTHR30483:SF6">
    <property type="entry name" value="PERIPLASMIC BINDING PROTEIN OF ABC TRANSPORTER FOR NATURAL AMINO ACIDS"/>
    <property type="match status" value="1"/>
</dbReference>
<evidence type="ECO:0000256" key="5">
    <source>
        <dbReference type="SAM" id="SignalP"/>
    </source>
</evidence>
<dbReference type="CDD" id="cd06339">
    <property type="entry name" value="PBP1_YraM_LppC_lipoprotein-like"/>
    <property type="match status" value="1"/>
</dbReference>
<evidence type="ECO:0000256" key="2">
    <source>
        <dbReference type="ARBA" id="ARBA00022729"/>
    </source>
</evidence>
<protein>
    <submittedName>
        <fullName evidence="7">ABC-type branched-chain amino acid transport system, substrate-binding protein</fullName>
    </submittedName>
</protein>
<dbReference type="AlphaFoldDB" id="A0A1M7TB88"/>
<evidence type="ECO:0000313" key="7">
    <source>
        <dbReference type="EMBL" id="SHN67963.1"/>
    </source>
</evidence>
<dbReference type="RefSeq" id="WP_072747366.1">
    <property type="nucleotide sequence ID" value="NZ_FOHL01000005.1"/>
</dbReference>
<sequence length="406" mass="41007">MRNARLKCIRRRALALGAAAFLAACGQPRPPASGPIAQGPAQPGAAAPAAVDPRGPVQVALLVPLTGADPRGRLEAQGLADAAQLAARESGERGLRLSVLDTGGRPDGAAEAARKAADEGAALILGPLFAQNARAAAQAVADRGLNVVAFSTTAEVAGGNLWLLGSLPRTEAERIVGYAAAQGLPALALFHPDTAYGQTARAALRAAAARHGASVVAAAAYERSFEGIQEAAEPFAAQLLAAGANAVALPDQGQGLSAAAAFLNYHGVSPLEVKYLGLSGWQDPASLREPALRGGWFAAPDPAPLEAFAERFAAAYGRPPTALAPLGHDAVVAAATMLRRARAEGLDAPFAAEALTDPRGFIGAMGAFRLTPDGLNERALAVLEVDEDGFTVIDPAPAAAPGAPGV</sequence>
<evidence type="ECO:0000256" key="1">
    <source>
        <dbReference type="ARBA" id="ARBA00010062"/>
    </source>
</evidence>
<feature type="signal peptide" evidence="5">
    <location>
        <begin position="1"/>
        <end position="23"/>
    </location>
</feature>
<dbReference type="InterPro" id="IPR028081">
    <property type="entry name" value="Leu-bd"/>
</dbReference>
<dbReference type="SUPFAM" id="SSF53822">
    <property type="entry name" value="Periplasmic binding protein-like I"/>
    <property type="match status" value="1"/>
</dbReference>
<dbReference type="Proteomes" id="UP000184066">
    <property type="component" value="Unassembled WGS sequence"/>
</dbReference>
<reference evidence="7 8" key="1">
    <citation type="submission" date="2016-12" db="EMBL/GenBank/DDBJ databases">
        <authorList>
            <person name="Song W.-J."/>
            <person name="Kurnit D.M."/>
        </authorList>
    </citation>
    <scope>NUCLEOTIDE SEQUENCE [LARGE SCALE GENOMIC DNA]</scope>
    <source>
        <strain evidence="7 8">CGMCC 1.10808</strain>
    </source>
</reference>
<dbReference type="PANTHER" id="PTHR30483">
    <property type="entry name" value="LEUCINE-SPECIFIC-BINDING PROTEIN"/>
    <property type="match status" value="1"/>
</dbReference>
<evidence type="ECO:0000256" key="4">
    <source>
        <dbReference type="SAM" id="MobiDB-lite"/>
    </source>
</evidence>
<organism evidence="7 8">
    <name type="scientific">Oceanicella actignis</name>
    <dbReference type="NCBI Taxonomy" id="1189325"/>
    <lineage>
        <taxon>Bacteria</taxon>
        <taxon>Pseudomonadati</taxon>
        <taxon>Pseudomonadota</taxon>
        <taxon>Alphaproteobacteria</taxon>
        <taxon>Rhodobacterales</taxon>
        <taxon>Paracoccaceae</taxon>
        <taxon>Oceanicella</taxon>
    </lineage>
</organism>
<keyword evidence="3" id="KW-0029">Amino-acid transport</keyword>
<dbReference type="GO" id="GO:0006865">
    <property type="term" value="P:amino acid transport"/>
    <property type="evidence" value="ECO:0007669"/>
    <property type="project" value="UniProtKB-KW"/>
</dbReference>
<dbReference type="STRING" id="1189325.SAMN04488119_105174"/>
<name>A0A1M7TB88_9RHOB</name>
<dbReference type="Pfam" id="PF13458">
    <property type="entry name" value="Peripla_BP_6"/>
    <property type="match status" value="1"/>
</dbReference>
<accession>A0A1M7TB88</accession>
<proteinExistence type="inferred from homology"/>
<dbReference type="Gene3D" id="3.40.50.2300">
    <property type="match status" value="2"/>
</dbReference>
<feature type="region of interest" description="Disordered" evidence="4">
    <location>
        <begin position="32"/>
        <end position="51"/>
    </location>
</feature>
<dbReference type="InterPro" id="IPR051010">
    <property type="entry name" value="BCAA_transport"/>
</dbReference>
<evidence type="ECO:0000256" key="3">
    <source>
        <dbReference type="ARBA" id="ARBA00022970"/>
    </source>
</evidence>
<comment type="similarity">
    <text evidence="1">Belongs to the leucine-binding protein family.</text>
</comment>
<keyword evidence="2 5" id="KW-0732">Signal</keyword>
<keyword evidence="8" id="KW-1185">Reference proteome</keyword>
<keyword evidence="3" id="KW-0813">Transport</keyword>
<dbReference type="InterPro" id="IPR028082">
    <property type="entry name" value="Peripla_BP_I"/>
</dbReference>
<gene>
    <name evidence="7" type="ORF">SAMN05216200_105173</name>
</gene>
<feature type="compositionally biased region" description="Low complexity" evidence="4">
    <location>
        <begin position="34"/>
        <end position="51"/>
    </location>
</feature>
<feature type="chain" id="PRO_5009929400" evidence="5">
    <location>
        <begin position="24"/>
        <end position="406"/>
    </location>
</feature>
<evidence type="ECO:0000259" key="6">
    <source>
        <dbReference type="Pfam" id="PF13458"/>
    </source>
</evidence>
<evidence type="ECO:0000313" key="8">
    <source>
        <dbReference type="Proteomes" id="UP000184066"/>
    </source>
</evidence>